<keyword evidence="2" id="KW-1185">Reference proteome</keyword>
<dbReference type="EMBL" id="FWEV01000235">
    <property type="protein sequence ID" value="SLM31413.1"/>
    <property type="molecule type" value="Genomic_DNA"/>
</dbReference>
<reference evidence="1 2" key="1">
    <citation type="submission" date="2017-03" db="EMBL/GenBank/DDBJ databases">
        <authorList>
            <person name="Afonso C.L."/>
            <person name="Miller P.J."/>
            <person name="Scott M.A."/>
            <person name="Spackman E."/>
            <person name="Goraichik I."/>
            <person name="Dimitrov K.M."/>
            <person name="Suarez D.L."/>
            <person name="Swayne D.E."/>
        </authorList>
    </citation>
    <scope>NUCLEOTIDE SEQUENCE [LARGE SCALE GENOMIC DNA]</scope>
    <source>
        <strain evidence="1">PRJEB14757</strain>
    </source>
</reference>
<gene>
    <name evidence="1" type="ORF">MTBBW1_310015</name>
</gene>
<dbReference type="AlphaFoldDB" id="A0A1W1HG68"/>
<evidence type="ECO:0000313" key="2">
    <source>
        <dbReference type="Proteomes" id="UP000191931"/>
    </source>
</evidence>
<dbReference type="STRING" id="1246637.MTBBW1_310015"/>
<proteinExistence type="predicted"/>
<dbReference type="Proteomes" id="UP000191931">
    <property type="component" value="Unassembled WGS sequence"/>
</dbReference>
<name>A0A1W1HG68_9BACT</name>
<accession>A0A1W1HG68</accession>
<organism evidence="1 2">
    <name type="scientific">Desulfamplus magnetovallimortis</name>
    <dbReference type="NCBI Taxonomy" id="1246637"/>
    <lineage>
        <taxon>Bacteria</taxon>
        <taxon>Pseudomonadati</taxon>
        <taxon>Thermodesulfobacteriota</taxon>
        <taxon>Desulfobacteria</taxon>
        <taxon>Desulfobacterales</taxon>
        <taxon>Desulfobacteraceae</taxon>
        <taxon>Desulfamplus</taxon>
    </lineage>
</organism>
<protein>
    <submittedName>
        <fullName evidence="1">Uncharacterized protein</fullName>
    </submittedName>
</protein>
<sequence length="70" mass="7807">MKKATRCQFLEYNQAKIFLAVTSIDRQTSLLLGTKKKSPASAYYIQRNTFEYCSAGASSGAAKTNCKYCH</sequence>
<evidence type="ECO:0000313" key="1">
    <source>
        <dbReference type="EMBL" id="SLM31413.1"/>
    </source>
</evidence>